<dbReference type="Proteomes" id="UP001248819">
    <property type="component" value="Unassembled WGS sequence"/>
</dbReference>
<organism evidence="1 2">
    <name type="scientific">Autumnicola edwardsiae</name>
    <dbReference type="NCBI Taxonomy" id="3075594"/>
    <lineage>
        <taxon>Bacteria</taxon>
        <taxon>Pseudomonadati</taxon>
        <taxon>Bacteroidota</taxon>
        <taxon>Flavobacteriia</taxon>
        <taxon>Flavobacteriales</taxon>
        <taxon>Flavobacteriaceae</taxon>
        <taxon>Autumnicola</taxon>
    </lineage>
</organism>
<proteinExistence type="predicted"/>
<dbReference type="RefSeq" id="WP_311485504.1">
    <property type="nucleotide sequence ID" value="NZ_JAVRHP010000109.1"/>
</dbReference>
<evidence type="ECO:0000313" key="2">
    <source>
        <dbReference type="Proteomes" id="UP001248819"/>
    </source>
</evidence>
<reference evidence="1 2" key="1">
    <citation type="submission" date="2023-09" db="EMBL/GenBank/DDBJ databases">
        <authorList>
            <person name="Rey-Velasco X."/>
        </authorList>
    </citation>
    <scope>NUCLEOTIDE SEQUENCE [LARGE SCALE GENOMIC DNA]</scope>
    <source>
        <strain evidence="1 2">F297</strain>
    </source>
</reference>
<comment type="caution">
    <text evidence="1">The sequence shown here is derived from an EMBL/GenBank/DDBJ whole genome shotgun (WGS) entry which is preliminary data.</text>
</comment>
<sequence length="77" mass="9089">MTTLENIKYRLIDRILITRNEELLSAIDKILDSTQSEEALNLNSEQIEMLLMSERDIEEEKLISEDDLRKSDSEWMS</sequence>
<dbReference type="EMBL" id="JAVRHP010000109">
    <property type="protein sequence ID" value="MDT0651398.1"/>
    <property type="molecule type" value="Genomic_DNA"/>
</dbReference>
<evidence type="ECO:0000313" key="1">
    <source>
        <dbReference type="EMBL" id="MDT0651398.1"/>
    </source>
</evidence>
<protein>
    <submittedName>
        <fullName evidence="1">Uncharacterized protein</fullName>
    </submittedName>
</protein>
<accession>A0ABU3CYF6</accession>
<name>A0ABU3CYF6_9FLAO</name>
<keyword evidence="2" id="KW-1185">Reference proteome</keyword>
<gene>
    <name evidence="1" type="ORF">RM529_14680</name>
</gene>